<reference evidence="2" key="1">
    <citation type="submission" date="2020-09" db="EMBL/GenBank/DDBJ databases">
        <title>Genome-Enabled Discovery of Anthraquinone Biosynthesis in Senna tora.</title>
        <authorList>
            <person name="Kang S.-H."/>
            <person name="Pandey R.P."/>
            <person name="Lee C.-M."/>
            <person name="Sim J.-S."/>
            <person name="Jeong J.-T."/>
            <person name="Choi B.-S."/>
            <person name="Jung M."/>
            <person name="Ginzburg D."/>
            <person name="Zhao K."/>
            <person name="Won S.Y."/>
            <person name="Oh T.-J."/>
            <person name="Yu Y."/>
            <person name="Kim N.-H."/>
            <person name="Lee O.R."/>
            <person name="Lee T.-H."/>
            <person name="Bashyal P."/>
            <person name="Kim T.-S."/>
            <person name="Lee W.-H."/>
            <person name="Kawkins C."/>
            <person name="Kim C.-K."/>
            <person name="Kim J.S."/>
            <person name="Ahn B.O."/>
            <person name="Rhee S.Y."/>
            <person name="Sohng J.K."/>
        </authorList>
    </citation>
    <scope>NUCLEOTIDE SEQUENCE</scope>
    <source>
        <tissue evidence="2">Leaf</tissue>
    </source>
</reference>
<feature type="transmembrane region" description="Helical" evidence="1">
    <location>
        <begin position="6"/>
        <end position="28"/>
    </location>
</feature>
<dbReference type="EMBL" id="JAAIUW010000058">
    <property type="protein sequence ID" value="KAF7800992.1"/>
    <property type="molecule type" value="Genomic_DNA"/>
</dbReference>
<keyword evidence="1" id="KW-0812">Transmembrane</keyword>
<gene>
    <name evidence="2" type="ORF">G2W53_044511</name>
</gene>
<comment type="caution">
    <text evidence="2">The sequence shown here is derived from an EMBL/GenBank/DDBJ whole genome shotgun (WGS) entry which is preliminary data.</text>
</comment>
<dbReference type="AlphaFoldDB" id="A0A834VXT3"/>
<evidence type="ECO:0000313" key="3">
    <source>
        <dbReference type="Proteomes" id="UP000634136"/>
    </source>
</evidence>
<dbReference type="OrthoDB" id="1470350at2759"/>
<protein>
    <submittedName>
        <fullName evidence="2">Beta-amyrin 11-oxidase-like</fullName>
    </submittedName>
</protein>
<keyword evidence="1" id="KW-1133">Transmembrane helix</keyword>
<organism evidence="2 3">
    <name type="scientific">Senna tora</name>
    <dbReference type="NCBI Taxonomy" id="362788"/>
    <lineage>
        <taxon>Eukaryota</taxon>
        <taxon>Viridiplantae</taxon>
        <taxon>Streptophyta</taxon>
        <taxon>Embryophyta</taxon>
        <taxon>Tracheophyta</taxon>
        <taxon>Spermatophyta</taxon>
        <taxon>Magnoliopsida</taxon>
        <taxon>eudicotyledons</taxon>
        <taxon>Gunneridae</taxon>
        <taxon>Pentapetalae</taxon>
        <taxon>rosids</taxon>
        <taxon>fabids</taxon>
        <taxon>Fabales</taxon>
        <taxon>Fabaceae</taxon>
        <taxon>Caesalpinioideae</taxon>
        <taxon>Cassia clade</taxon>
        <taxon>Senna</taxon>
    </lineage>
</organism>
<proteinExistence type="predicted"/>
<dbReference type="Proteomes" id="UP000634136">
    <property type="component" value="Unassembled WGS sequence"/>
</dbReference>
<keyword evidence="3" id="KW-1185">Reference proteome</keyword>
<keyword evidence="1" id="KW-0472">Membrane</keyword>
<evidence type="ECO:0000256" key="1">
    <source>
        <dbReference type="SAM" id="Phobius"/>
    </source>
</evidence>
<name>A0A834VXT3_9FABA</name>
<accession>A0A834VXT3</accession>
<evidence type="ECO:0000313" key="2">
    <source>
        <dbReference type="EMBL" id="KAF7800992.1"/>
    </source>
</evidence>
<sequence>MKMELPWLWIIGTIVGSYIFVFGIVKNINQWFYVERVKHKLPYPLPPSHMGWPFLGDLLSIITIFKSPNPDSFITNFISSYYVVISLVACLDSSPLLLPANKCPSLFTQHLIFRLVTYTASTVQVLYSQKITHIHVELLLSYMH</sequence>